<sequence length="51" mass="6232">MHVYNYISFLKTSFKKFFNLKQLKRVIKAKKLLNKLSYRGQKAFEYKKLIS</sequence>
<gene>
    <name evidence="1" type="ORF">HPSH169_05060</name>
</gene>
<dbReference type="KEGG" id="hhq:HPSH169_05060"/>
<dbReference type="EMBL" id="CP003473">
    <property type="protein sequence ID" value="AFH99686.1"/>
    <property type="molecule type" value="Genomic_DNA"/>
</dbReference>
<protein>
    <submittedName>
        <fullName evidence="1">Uncharacterized protein</fullName>
    </submittedName>
</protein>
<dbReference type="HOGENOM" id="CLU_215855_0_0_7"/>
<evidence type="ECO:0000313" key="1">
    <source>
        <dbReference type="EMBL" id="AFH99686.1"/>
    </source>
</evidence>
<accession>A0A0E0WCY5</accession>
<reference evidence="1 2" key="1">
    <citation type="submission" date="2012-04" db="EMBL/GenBank/DDBJ databases">
        <authorList>
            <person name="Kersulyte D."/>
            <person name="Cabrera L."/>
            <person name="Pacheco R."/>
            <person name="Herrera P."/>
            <person name="Rodriguez C."/>
            <person name="Gilman R.H."/>
            <person name="Berg D.E."/>
        </authorList>
    </citation>
    <scope>NUCLEOTIDE SEQUENCE [LARGE SCALE GENOMIC DNA]</scope>
    <source>
        <strain evidence="1 2">Shi169</strain>
    </source>
</reference>
<dbReference type="PATRIC" id="fig|1163741.3.peg.1019"/>
<dbReference type="AlphaFoldDB" id="A0A0E0WCY5"/>
<dbReference type="Proteomes" id="UP000005007">
    <property type="component" value="Chromosome"/>
</dbReference>
<evidence type="ECO:0000313" key="2">
    <source>
        <dbReference type="Proteomes" id="UP000005007"/>
    </source>
</evidence>
<name>A0A0E0WCY5_HELPX</name>
<proteinExistence type="predicted"/>
<organism evidence="1 2">
    <name type="scientific">Helicobacter pylori Shi169</name>
    <dbReference type="NCBI Taxonomy" id="1163741"/>
    <lineage>
        <taxon>Bacteria</taxon>
        <taxon>Pseudomonadati</taxon>
        <taxon>Campylobacterota</taxon>
        <taxon>Epsilonproteobacteria</taxon>
        <taxon>Campylobacterales</taxon>
        <taxon>Helicobacteraceae</taxon>
        <taxon>Helicobacter</taxon>
    </lineage>
</organism>